<evidence type="ECO:0000313" key="2">
    <source>
        <dbReference type="EMBL" id="OWQ71673.1"/>
    </source>
</evidence>
<proteinExistence type="predicted"/>
<keyword evidence="1" id="KW-0732">Signal</keyword>
<sequence length="236" mass="25636">MNKLIVWMLPLSALLAPSAHANLSIHPMRTAMDAKRGAQIRVYSQSTRPQYVQASLRRIDNPATPREQEQDIEVADSAIAITPGKFALSGGGNRLIRLIPLQPVQKETAYRVYFEGVRGPEGTELESSDDAAHADVGVSLVWGALVNVVPADGVVDLQVRGNTLHNSGTLRVGIVHAAECTAAGVCTPHDLSHSLYPDADFTLPFQPQPGNSLRLRYRLSQDGYREHVQDVAIQSS</sequence>
<reference evidence="2 3" key="1">
    <citation type="submission" date="2017-06" db="EMBL/GenBank/DDBJ databases">
        <authorList>
            <person name="Kim H.J."/>
            <person name="Triplett B.A."/>
        </authorList>
    </citation>
    <scope>NUCLEOTIDE SEQUENCE [LARGE SCALE GENOMIC DNA]</scope>
    <source>
        <strain evidence="2 3">594</strain>
    </source>
</reference>
<evidence type="ECO:0000313" key="3">
    <source>
        <dbReference type="Proteomes" id="UP000197090"/>
    </source>
</evidence>
<dbReference type="EMBL" id="NIVX01000095">
    <property type="protein sequence ID" value="OWQ71673.1"/>
    <property type="molecule type" value="Genomic_DNA"/>
</dbReference>
<evidence type="ECO:0000256" key="1">
    <source>
        <dbReference type="SAM" id="SignalP"/>
    </source>
</evidence>
<gene>
    <name evidence="2" type="ORF">CEE63_16065</name>
</gene>
<dbReference type="RefSeq" id="WP_065197144.1">
    <property type="nucleotide sequence ID" value="NZ_CP104289.1"/>
</dbReference>
<dbReference type="InterPro" id="IPR013783">
    <property type="entry name" value="Ig-like_fold"/>
</dbReference>
<dbReference type="Gene3D" id="2.60.40.10">
    <property type="entry name" value="Immunoglobulins"/>
    <property type="match status" value="1"/>
</dbReference>
<feature type="signal peptide" evidence="1">
    <location>
        <begin position="1"/>
        <end position="21"/>
    </location>
</feature>
<dbReference type="Proteomes" id="UP000197090">
    <property type="component" value="Unassembled WGS sequence"/>
</dbReference>
<accession>A0A1A6XI19</accession>
<dbReference type="SUPFAM" id="SSF49354">
    <property type="entry name" value="PapD-like"/>
    <property type="match status" value="1"/>
</dbReference>
<name>A0A1A6XI19_STEMA</name>
<dbReference type="AlphaFoldDB" id="A0A1A6XI19"/>
<protein>
    <submittedName>
        <fullName evidence="2">Pilus assembly protein</fullName>
    </submittedName>
</protein>
<organism evidence="2 3">
    <name type="scientific">Stenotrophomonas maltophilia</name>
    <name type="common">Pseudomonas maltophilia</name>
    <name type="synonym">Xanthomonas maltophilia</name>
    <dbReference type="NCBI Taxonomy" id="40324"/>
    <lineage>
        <taxon>Bacteria</taxon>
        <taxon>Pseudomonadati</taxon>
        <taxon>Pseudomonadota</taxon>
        <taxon>Gammaproteobacteria</taxon>
        <taxon>Lysobacterales</taxon>
        <taxon>Lysobacteraceae</taxon>
        <taxon>Stenotrophomonas</taxon>
        <taxon>Stenotrophomonas maltophilia group</taxon>
    </lineage>
</organism>
<comment type="caution">
    <text evidence="2">The sequence shown here is derived from an EMBL/GenBank/DDBJ whole genome shotgun (WGS) entry which is preliminary data.</text>
</comment>
<dbReference type="InterPro" id="IPR008962">
    <property type="entry name" value="PapD-like_sf"/>
</dbReference>
<feature type="chain" id="PRO_5030025270" evidence="1">
    <location>
        <begin position="22"/>
        <end position="236"/>
    </location>
</feature>